<name>A0A1Y2ICY8_TRAC3</name>
<proteinExistence type="predicted"/>
<dbReference type="AlphaFoldDB" id="A0A1Y2ICY8"/>
<evidence type="ECO:0000313" key="2">
    <source>
        <dbReference type="Proteomes" id="UP000193067"/>
    </source>
</evidence>
<organism evidence="1 2">
    <name type="scientific">Trametes coccinea (strain BRFM310)</name>
    <name type="common">Pycnoporus coccineus</name>
    <dbReference type="NCBI Taxonomy" id="1353009"/>
    <lineage>
        <taxon>Eukaryota</taxon>
        <taxon>Fungi</taxon>
        <taxon>Dikarya</taxon>
        <taxon>Basidiomycota</taxon>
        <taxon>Agaricomycotina</taxon>
        <taxon>Agaricomycetes</taxon>
        <taxon>Polyporales</taxon>
        <taxon>Polyporaceae</taxon>
        <taxon>Trametes</taxon>
    </lineage>
</organism>
<protein>
    <submittedName>
        <fullName evidence="1">Uncharacterized protein</fullName>
    </submittedName>
</protein>
<gene>
    <name evidence="1" type="ORF">PYCCODRAFT_1471544</name>
</gene>
<dbReference type="OrthoDB" id="2725265at2759"/>
<evidence type="ECO:0000313" key="1">
    <source>
        <dbReference type="EMBL" id="OSC97761.1"/>
    </source>
</evidence>
<reference evidence="1 2" key="1">
    <citation type="journal article" date="2015" name="Biotechnol. Biofuels">
        <title>Enhanced degradation of softwood versus hardwood by the white-rot fungus Pycnoporus coccineus.</title>
        <authorList>
            <person name="Couturier M."/>
            <person name="Navarro D."/>
            <person name="Chevret D."/>
            <person name="Henrissat B."/>
            <person name="Piumi F."/>
            <person name="Ruiz-Duenas F.J."/>
            <person name="Martinez A.T."/>
            <person name="Grigoriev I.V."/>
            <person name="Riley R."/>
            <person name="Lipzen A."/>
            <person name="Berrin J.G."/>
            <person name="Master E.R."/>
            <person name="Rosso M.N."/>
        </authorList>
    </citation>
    <scope>NUCLEOTIDE SEQUENCE [LARGE SCALE GENOMIC DNA]</scope>
    <source>
        <strain evidence="1 2">BRFM310</strain>
    </source>
</reference>
<dbReference type="EMBL" id="KZ084146">
    <property type="protein sequence ID" value="OSC97761.1"/>
    <property type="molecule type" value="Genomic_DNA"/>
</dbReference>
<accession>A0A1Y2ICY8</accession>
<keyword evidence="2" id="KW-1185">Reference proteome</keyword>
<dbReference type="Proteomes" id="UP000193067">
    <property type="component" value="Unassembled WGS sequence"/>
</dbReference>
<sequence>MSDQTLSESDLLPCEDNIAPYVDPRCLELPIWTTKQDEYRLRGILDFVGQGWRFALSRVPEEATWGLKADQQDLLCYMGVPLKIIVVGVLKTLEIILTDDPTSASLAVGVELLREVDVEAHEGLLWRSTVRTAEERPKQFVARAHNQGAERIFDSFFDARDDYTSRQRMPIATAHQLAIGDILLLDVQLRRRALAPRWSAYEPFIELRHVNLLVGQPDVERTRRASSPDNFTWGL</sequence>